<keyword evidence="8" id="KW-0408">Iron</keyword>
<evidence type="ECO:0000313" key="12">
    <source>
        <dbReference type="Proteomes" id="UP000307956"/>
    </source>
</evidence>
<evidence type="ECO:0000256" key="8">
    <source>
        <dbReference type="ARBA" id="ARBA00023004"/>
    </source>
</evidence>
<dbReference type="Pfam" id="PF03079">
    <property type="entry name" value="ARD"/>
    <property type="match status" value="1"/>
</dbReference>
<reference evidence="11 12" key="1">
    <citation type="submission" date="2019-04" db="EMBL/GenBank/DDBJ databases">
        <title>Azoarcus rhizosphaerae sp. nov. isolated from rhizosphere of Ficus religiosa.</title>
        <authorList>
            <person name="Lin S.-Y."/>
            <person name="Hameed A."/>
            <person name="Hsu Y.-H."/>
            <person name="Young C.-C."/>
        </authorList>
    </citation>
    <scope>NUCLEOTIDE SEQUENCE [LARGE SCALE GENOMIC DNA]</scope>
    <source>
        <strain evidence="11 12">CC-YHH848</strain>
    </source>
</reference>
<comment type="caution">
    <text evidence="11">The sequence shown here is derived from an EMBL/GenBank/DDBJ whole genome shotgun (WGS) entry which is preliminary data.</text>
</comment>
<comment type="cofactor">
    <cofactor evidence="2">
        <name>Fe(2+)</name>
        <dbReference type="ChEBI" id="CHEBI:29033"/>
    </cofactor>
</comment>
<evidence type="ECO:0000313" key="11">
    <source>
        <dbReference type="EMBL" id="THF65166.1"/>
    </source>
</evidence>
<dbReference type="GO" id="GO:0010309">
    <property type="term" value="F:acireductone dioxygenase [iron(II)-requiring] activity"/>
    <property type="evidence" value="ECO:0007669"/>
    <property type="project" value="UniProtKB-EC"/>
</dbReference>
<dbReference type="GO" id="GO:0009086">
    <property type="term" value="P:methionine biosynthetic process"/>
    <property type="evidence" value="ECO:0007669"/>
    <property type="project" value="UniProtKB-KW"/>
</dbReference>
<dbReference type="CDD" id="cd02232">
    <property type="entry name" value="cupin_ARD"/>
    <property type="match status" value="1"/>
</dbReference>
<organism evidence="11 12">
    <name type="scientific">Pseudothauera rhizosphaerae</name>
    <dbReference type="NCBI Taxonomy" id="2565932"/>
    <lineage>
        <taxon>Bacteria</taxon>
        <taxon>Pseudomonadati</taxon>
        <taxon>Pseudomonadota</taxon>
        <taxon>Betaproteobacteria</taxon>
        <taxon>Rhodocyclales</taxon>
        <taxon>Zoogloeaceae</taxon>
        <taxon>Pseudothauera</taxon>
    </lineage>
</organism>
<evidence type="ECO:0000256" key="3">
    <source>
        <dbReference type="ARBA" id="ARBA00022596"/>
    </source>
</evidence>
<dbReference type="Gene3D" id="2.60.120.10">
    <property type="entry name" value="Jelly Rolls"/>
    <property type="match status" value="1"/>
</dbReference>
<dbReference type="GO" id="GO:0046872">
    <property type="term" value="F:metal ion binding"/>
    <property type="evidence" value="ECO:0007669"/>
    <property type="project" value="UniProtKB-KW"/>
</dbReference>
<dbReference type="EC" id="1.13.11.54" evidence="10"/>
<evidence type="ECO:0000256" key="5">
    <source>
        <dbReference type="ARBA" id="ARBA00022723"/>
    </source>
</evidence>
<evidence type="ECO:0000256" key="10">
    <source>
        <dbReference type="ARBA" id="ARBA00039005"/>
    </source>
</evidence>
<evidence type="ECO:0000256" key="9">
    <source>
        <dbReference type="ARBA" id="ARBA00023167"/>
    </source>
</evidence>
<name>A0A4S4AYE5_9RHOO</name>
<evidence type="ECO:0000256" key="1">
    <source>
        <dbReference type="ARBA" id="ARBA00000428"/>
    </source>
</evidence>
<keyword evidence="5" id="KW-0479">Metal-binding</keyword>
<accession>A0A4S4AYE5</accession>
<evidence type="ECO:0000256" key="2">
    <source>
        <dbReference type="ARBA" id="ARBA00001954"/>
    </source>
</evidence>
<evidence type="ECO:0000256" key="7">
    <source>
        <dbReference type="ARBA" id="ARBA00023002"/>
    </source>
</evidence>
<keyword evidence="12" id="KW-1185">Reference proteome</keyword>
<dbReference type="InterPro" id="IPR011051">
    <property type="entry name" value="RmlC_Cupin_sf"/>
</dbReference>
<dbReference type="OrthoDB" id="6058at2"/>
<keyword evidence="7" id="KW-0560">Oxidoreductase</keyword>
<gene>
    <name evidence="11" type="ORF">E6O51_00765</name>
</gene>
<dbReference type="SUPFAM" id="SSF51182">
    <property type="entry name" value="RmlC-like cupins"/>
    <property type="match status" value="1"/>
</dbReference>
<dbReference type="InterPro" id="IPR014710">
    <property type="entry name" value="RmlC-like_jellyroll"/>
</dbReference>
<dbReference type="PANTHER" id="PTHR23418:SF0">
    <property type="entry name" value="ACIREDUCTONE DIOXYGENASE"/>
    <property type="match status" value="1"/>
</dbReference>
<dbReference type="EMBL" id="SSOD01000001">
    <property type="protein sequence ID" value="THF65166.1"/>
    <property type="molecule type" value="Genomic_DNA"/>
</dbReference>
<evidence type="ECO:0000256" key="4">
    <source>
        <dbReference type="ARBA" id="ARBA00022605"/>
    </source>
</evidence>
<dbReference type="PANTHER" id="PTHR23418">
    <property type="entry name" value="ACIREDUCTONE DIOXYGENASE"/>
    <property type="match status" value="1"/>
</dbReference>
<evidence type="ECO:0000256" key="6">
    <source>
        <dbReference type="ARBA" id="ARBA00022964"/>
    </source>
</evidence>
<dbReference type="RefSeq" id="WP_136383059.1">
    <property type="nucleotide sequence ID" value="NZ_SSOD01000001.1"/>
</dbReference>
<dbReference type="Proteomes" id="UP000307956">
    <property type="component" value="Unassembled WGS sequence"/>
</dbReference>
<dbReference type="AlphaFoldDB" id="A0A4S4AYE5"/>
<sequence>MARLIFPDGTEERDRAAVAAAVAGLGAQLRHLPLPGGGEIDALLGHDQLDAAGQAALLAAIDAHVAGWLPRDSYTARDLAEFHAHLPGLDELRRKFASIHSHPDDEVRYILTGTGYFGFVATDGSQSLLEVKAGDYLNVPRGAEHWFTLGADPRLKAVRYFATQQEWVAIPSVHRIDPALVPA</sequence>
<keyword evidence="4" id="KW-0028">Amino-acid biosynthesis</keyword>
<dbReference type="InterPro" id="IPR004313">
    <property type="entry name" value="ARD"/>
</dbReference>
<keyword evidence="6" id="KW-0223">Dioxygenase</keyword>
<comment type="catalytic activity">
    <reaction evidence="1">
        <text>1,2-dihydroxy-5-(methylsulfanyl)pent-1-en-3-one + O2 = 4-methylsulfanyl-2-oxobutanoate + formate + 2 H(+)</text>
        <dbReference type="Rhea" id="RHEA:24504"/>
        <dbReference type="ChEBI" id="CHEBI:15378"/>
        <dbReference type="ChEBI" id="CHEBI:15379"/>
        <dbReference type="ChEBI" id="CHEBI:15740"/>
        <dbReference type="ChEBI" id="CHEBI:16723"/>
        <dbReference type="ChEBI" id="CHEBI:49252"/>
        <dbReference type="EC" id="1.13.11.54"/>
    </reaction>
</comment>
<protein>
    <recommendedName>
        <fullName evidence="10">acireductone dioxygenase (Fe(2+)-requiring)</fullName>
        <ecNumber evidence="10">1.13.11.54</ecNumber>
    </recommendedName>
</protein>
<proteinExistence type="predicted"/>
<keyword evidence="9" id="KW-0486">Methionine biosynthesis</keyword>
<keyword evidence="3" id="KW-0533">Nickel</keyword>